<sequence length="460" mass="50104">MPGEGKRKSNLAVAVDSWVVCAGILLLFIAMFLASKYSSNPPGKCFDSLLPCQNSSSCQYQIIELANDQRTVSWMKKIRRQMHENPELAFEEFETSRLIRHHLDQLGIAYRWPVARTGVVATIGSGSPPFVALRADMDALPIKELAEWQHKSKVEGKMHACGHDAHATMLLGAARILQQLQGTLQGTVVLIFQPAEERGQGAKDMIAEGVLDNVDAIFGVHIVHLYPTGVVASRPGEFLAGCGSFRARITGKGGHAAIPQDSIDPVLAASTAVISLQNIVSRENDPFDPQVVSVAMIHAGTAFNVIPDSATISGTFRAFSKKSFNALRERIKEVIEGQAAVHRCTCQVDFAAAEHPSVPPTVNDATIYEHARRVSIGILGEGNHELSPIVMGSEDFAFYLDKVPGSFLFLGMRNEKAGSVYQPHSPYFTIDEDVFPIGASIYAAFAHSVSFIFSQRYLLV</sequence>
<name>A0A9Q0U8X0_SALPP</name>
<dbReference type="EMBL" id="JAPFFK010000013">
    <property type="protein sequence ID" value="KAJ6725567.1"/>
    <property type="molecule type" value="Genomic_DNA"/>
</dbReference>
<keyword evidence="6" id="KW-1133">Transmembrane helix</keyword>
<dbReference type="Proteomes" id="UP001151532">
    <property type="component" value="Chromosome 8"/>
</dbReference>
<proteinExistence type="inferred from homology"/>
<feature type="binding site" evidence="5">
    <location>
        <position position="163"/>
    </location>
    <ligand>
        <name>Mn(2+)</name>
        <dbReference type="ChEBI" id="CHEBI:29035"/>
        <label>2</label>
    </ligand>
</feature>
<dbReference type="GO" id="GO:0046872">
    <property type="term" value="F:metal ion binding"/>
    <property type="evidence" value="ECO:0007669"/>
    <property type="project" value="UniProtKB-KW"/>
</dbReference>
<evidence type="ECO:0000256" key="4">
    <source>
        <dbReference type="ARBA" id="ARBA00023211"/>
    </source>
</evidence>
<dbReference type="SUPFAM" id="SSF55031">
    <property type="entry name" value="Bacterial exopeptidase dimerisation domain"/>
    <property type="match status" value="1"/>
</dbReference>
<evidence type="ECO:0000313" key="8">
    <source>
        <dbReference type="EMBL" id="KAJ6725567.1"/>
    </source>
</evidence>
<feature type="transmembrane region" description="Helical" evidence="6">
    <location>
        <begin position="12"/>
        <end position="34"/>
    </location>
</feature>
<comment type="cofactor">
    <cofactor evidence="5">
        <name>Mn(2+)</name>
        <dbReference type="ChEBI" id="CHEBI:29035"/>
    </cofactor>
    <text evidence="5">The Mn(2+) ion enhances activity.</text>
</comment>
<evidence type="ECO:0000313" key="9">
    <source>
        <dbReference type="Proteomes" id="UP001151532"/>
    </source>
</evidence>
<reference evidence="8" key="2">
    <citation type="journal article" date="2023" name="Int. J. Mol. Sci.">
        <title>De Novo Assembly and Annotation of 11 Diverse Shrub Willow (Salix) Genomes Reveals Novel Gene Organization in Sex-Linked Regions.</title>
        <authorList>
            <person name="Hyden B."/>
            <person name="Feng K."/>
            <person name="Yates T.B."/>
            <person name="Jawdy S."/>
            <person name="Cereghino C."/>
            <person name="Smart L.B."/>
            <person name="Muchero W."/>
        </authorList>
    </citation>
    <scope>NUCLEOTIDE SEQUENCE</scope>
    <source>
        <tissue evidence="8">Shoot tip</tissue>
    </source>
</reference>
<accession>A0A9Q0U8X0</accession>
<keyword evidence="9" id="KW-1185">Reference proteome</keyword>
<feature type="domain" description="Peptidase M20 dimerisation" evidence="7">
    <location>
        <begin position="241"/>
        <end position="339"/>
    </location>
</feature>
<dbReference type="PANTHER" id="PTHR11014">
    <property type="entry name" value="PEPTIDASE M20 FAMILY MEMBER"/>
    <property type="match status" value="1"/>
</dbReference>
<dbReference type="CDD" id="cd08017">
    <property type="entry name" value="M20_IAA_Hyd"/>
    <property type="match status" value="1"/>
</dbReference>
<dbReference type="Gene3D" id="3.40.630.10">
    <property type="entry name" value="Zn peptidases"/>
    <property type="match status" value="1"/>
</dbReference>
<dbReference type="Pfam" id="PF07687">
    <property type="entry name" value="M20_dimer"/>
    <property type="match status" value="1"/>
</dbReference>
<gene>
    <name evidence="8" type="ORF">OIU79_003854</name>
</gene>
<dbReference type="NCBIfam" id="TIGR01891">
    <property type="entry name" value="amidohydrolases"/>
    <property type="match status" value="1"/>
</dbReference>
<dbReference type="OrthoDB" id="6119954at2759"/>
<keyword evidence="5" id="KW-0479">Metal-binding</keyword>
<dbReference type="InterPro" id="IPR017439">
    <property type="entry name" value="Amidohydrolase"/>
</dbReference>
<dbReference type="AlphaFoldDB" id="A0A9Q0U8X0"/>
<dbReference type="GO" id="GO:0010179">
    <property type="term" value="F:IAA-Ala conjugate hydrolase activity"/>
    <property type="evidence" value="ECO:0007669"/>
    <property type="project" value="TreeGrafter"/>
</dbReference>
<dbReference type="GO" id="GO:0005783">
    <property type="term" value="C:endoplasmic reticulum"/>
    <property type="evidence" value="ECO:0007669"/>
    <property type="project" value="TreeGrafter"/>
</dbReference>
<keyword evidence="6" id="KW-0812">Transmembrane</keyword>
<keyword evidence="3 8" id="KW-0378">Hydrolase</keyword>
<dbReference type="InterPro" id="IPR011650">
    <property type="entry name" value="Peptidase_M20_dimer"/>
</dbReference>
<evidence type="ECO:0000256" key="3">
    <source>
        <dbReference type="ARBA" id="ARBA00022801"/>
    </source>
</evidence>
<keyword evidence="6" id="KW-0472">Membrane</keyword>
<dbReference type="Gene3D" id="3.30.70.360">
    <property type="match status" value="1"/>
</dbReference>
<evidence type="ECO:0000256" key="6">
    <source>
        <dbReference type="SAM" id="Phobius"/>
    </source>
</evidence>
<evidence type="ECO:0000256" key="2">
    <source>
        <dbReference type="ARBA" id="ARBA00022729"/>
    </source>
</evidence>
<dbReference type="GO" id="GO:0009850">
    <property type="term" value="P:auxin metabolic process"/>
    <property type="evidence" value="ECO:0007669"/>
    <property type="project" value="InterPro"/>
</dbReference>
<keyword evidence="2" id="KW-0732">Signal</keyword>
<comment type="similarity">
    <text evidence="1">Belongs to the peptidase M20 family.</text>
</comment>
<organism evidence="8 9">
    <name type="scientific">Salix purpurea</name>
    <name type="common">Purple osier willow</name>
    <dbReference type="NCBI Taxonomy" id="77065"/>
    <lineage>
        <taxon>Eukaryota</taxon>
        <taxon>Viridiplantae</taxon>
        <taxon>Streptophyta</taxon>
        <taxon>Embryophyta</taxon>
        <taxon>Tracheophyta</taxon>
        <taxon>Spermatophyta</taxon>
        <taxon>Magnoliopsida</taxon>
        <taxon>eudicotyledons</taxon>
        <taxon>Gunneridae</taxon>
        <taxon>Pentapetalae</taxon>
        <taxon>rosids</taxon>
        <taxon>fabids</taxon>
        <taxon>Malpighiales</taxon>
        <taxon>Salicaceae</taxon>
        <taxon>Saliceae</taxon>
        <taxon>Salix</taxon>
    </lineage>
</organism>
<evidence type="ECO:0000256" key="1">
    <source>
        <dbReference type="ARBA" id="ARBA00006153"/>
    </source>
</evidence>
<dbReference type="InterPro" id="IPR002933">
    <property type="entry name" value="Peptidase_M20"/>
</dbReference>
<evidence type="ECO:0000256" key="5">
    <source>
        <dbReference type="PIRSR" id="PIRSR005962-1"/>
    </source>
</evidence>
<keyword evidence="4 5" id="KW-0464">Manganese</keyword>
<dbReference type="InterPro" id="IPR044757">
    <property type="entry name" value="ILR1-like_Hyd"/>
</dbReference>
<dbReference type="FunFam" id="3.30.70.360:FF:000001">
    <property type="entry name" value="N-acetyldiaminopimelate deacetylase"/>
    <property type="match status" value="1"/>
</dbReference>
<dbReference type="InterPro" id="IPR036264">
    <property type="entry name" value="Bact_exopeptidase_dim_dom"/>
</dbReference>
<comment type="caution">
    <text evidence="8">The sequence shown here is derived from an EMBL/GenBank/DDBJ whole genome shotgun (WGS) entry which is preliminary data.</text>
</comment>
<protein>
    <submittedName>
        <fullName evidence="8">IAA-AMINO ACID HYDROLASE ILR1-LIKE 2</fullName>
    </submittedName>
</protein>
<feature type="binding site" evidence="5">
    <location>
        <position position="424"/>
    </location>
    <ligand>
        <name>Mn(2+)</name>
        <dbReference type="ChEBI" id="CHEBI:29035"/>
        <label>2</label>
    </ligand>
</feature>
<reference evidence="8" key="1">
    <citation type="submission" date="2022-11" db="EMBL/GenBank/DDBJ databases">
        <authorList>
            <person name="Hyden B.L."/>
            <person name="Feng K."/>
            <person name="Yates T."/>
            <person name="Jawdy S."/>
            <person name="Smart L.B."/>
            <person name="Muchero W."/>
        </authorList>
    </citation>
    <scope>NUCLEOTIDE SEQUENCE</scope>
    <source>
        <tissue evidence="8">Shoot tip</tissue>
    </source>
</reference>
<feature type="binding site" evidence="5">
    <location>
        <position position="197"/>
    </location>
    <ligand>
        <name>Mn(2+)</name>
        <dbReference type="ChEBI" id="CHEBI:29035"/>
        <label>2</label>
    </ligand>
</feature>
<dbReference type="Pfam" id="PF01546">
    <property type="entry name" value="Peptidase_M20"/>
    <property type="match status" value="1"/>
</dbReference>
<dbReference type="PIRSF" id="PIRSF005962">
    <property type="entry name" value="Pept_M20D_amidohydro"/>
    <property type="match status" value="1"/>
</dbReference>
<dbReference type="PANTHER" id="PTHR11014:SF147">
    <property type="entry name" value="PEPTIDASE M20 DIMERISATION DOMAIN-CONTAINING PROTEIN"/>
    <property type="match status" value="1"/>
</dbReference>
<feature type="binding site" evidence="5">
    <location>
        <position position="161"/>
    </location>
    <ligand>
        <name>Mn(2+)</name>
        <dbReference type="ChEBI" id="CHEBI:29035"/>
        <label>2</label>
    </ligand>
</feature>
<evidence type="ECO:0000259" key="7">
    <source>
        <dbReference type="Pfam" id="PF07687"/>
    </source>
</evidence>
<dbReference type="SUPFAM" id="SSF53187">
    <property type="entry name" value="Zn-dependent exopeptidases"/>
    <property type="match status" value="1"/>
</dbReference>
<feature type="binding site" evidence="5">
    <location>
        <position position="221"/>
    </location>
    <ligand>
        <name>Mn(2+)</name>
        <dbReference type="ChEBI" id="CHEBI:29035"/>
        <label>2</label>
    </ligand>
</feature>